<dbReference type="EMBL" id="JABBGF010000003">
    <property type="protein sequence ID" value="NML58950.1"/>
    <property type="molecule type" value="Genomic_DNA"/>
</dbReference>
<keyword evidence="2" id="KW-1185">Reference proteome</keyword>
<gene>
    <name evidence="1" type="ORF">HHL20_16545</name>
</gene>
<sequence length="75" mass="8868">MTFPNALKHKKLILKNSSAFTKTLYDYVIIPAIEEEGKKYLDDFRQSPTSFTDESCKYYSSNSRFKIYLYSKSYN</sequence>
<dbReference type="RefSeq" id="WP_169232274.1">
    <property type="nucleotide sequence ID" value="NZ_JABBGF010000003.1"/>
</dbReference>
<evidence type="ECO:0000313" key="1">
    <source>
        <dbReference type="EMBL" id="NML58950.1"/>
    </source>
</evidence>
<protein>
    <submittedName>
        <fullName evidence="1">Uncharacterized protein</fullName>
    </submittedName>
</protein>
<accession>A0A7Y0A921</accession>
<evidence type="ECO:0000313" key="2">
    <source>
        <dbReference type="Proteomes" id="UP000552615"/>
    </source>
</evidence>
<dbReference type="Proteomes" id="UP000552615">
    <property type="component" value="Unassembled WGS sequence"/>
</dbReference>
<proteinExistence type="predicted"/>
<dbReference type="AlphaFoldDB" id="A0A7Y0A921"/>
<comment type="caution">
    <text evidence="1">The sequence shown here is derived from an EMBL/GenBank/DDBJ whole genome shotgun (WGS) entry which is preliminary data.</text>
</comment>
<organism evidence="1 2">
    <name type="scientific">Chryseobacterium cheonjiense</name>
    <dbReference type="NCBI Taxonomy" id="2728845"/>
    <lineage>
        <taxon>Bacteria</taxon>
        <taxon>Pseudomonadati</taxon>
        <taxon>Bacteroidota</taxon>
        <taxon>Flavobacteriia</taxon>
        <taxon>Flavobacteriales</taxon>
        <taxon>Weeksellaceae</taxon>
        <taxon>Chryseobacterium group</taxon>
        <taxon>Chryseobacterium</taxon>
    </lineage>
</organism>
<name>A0A7Y0A921_9FLAO</name>
<reference evidence="1 2" key="1">
    <citation type="submission" date="2020-04" db="EMBL/GenBank/DDBJ databases">
        <title>Chryseobacterium sp. RJ-7-14 sp. nov., isolated from Jeju soil.</title>
        <authorList>
            <person name="Dahal R.H."/>
            <person name="Chaudhary D.K."/>
        </authorList>
    </citation>
    <scope>NUCLEOTIDE SEQUENCE [LARGE SCALE GENOMIC DNA]</scope>
    <source>
        <strain evidence="1 2">RJ-7-14</strain>
    </source>
</reference>